<dbReference type="RefSeq" id="WP_091503919.1">
    <property type="nucleotide sequence ID" value="NZ_CBDRCA010000007.1"/>
</dbReference>
<evidence type="ECO:0000256" key="1">
    <source>
        <dbReference type="SAM" id="MobiDB-lite"/>
    </source>
</evidence>
<dbReference type="AlphaFoldDB" id="A0A1I3K6T0"/>
<evidence type="ECO:0000313" key="3">
    <source>
        <dbReference type="Proteomes" id="UP000199025"/>
    </source>
</evidence>
<gene>
    <name evidence="2" type="ORF">SAMN05421835_101431</name>
</gene>
<keyword evidence="3" id="KW-1185">Reference proteome</keyword>
<evidence type="ECO:0000313" key="2">
    <source>
        <dbReference type="EMBL" id="SFI68028.1"/>
    </source>
</evidence>
<feature type="region of interest" description="Disordered" evidence="1">
    <location>
        <begin position="1"/>
        <end position="22"/>
    </location>
</feature>
<organism evidence="2 3">
    <name type="scientific">Amycolatopsis sacchari</name>
    <dbReference type="NCBI Taxonomy" id="115433"/>
    <lineage>
        <taxon>Bacteria</taxon>
        <taxon>Bacillati</taxon>
        <taxon>Actinomycetota</taxon>
        <taxon>Actinomycetes</taxon>
        <taxon>Pseudonocardiales</taxon>
        <taxon>Pseudonocardiaceae</taxon>
        <taxon>Amycolatopsis</taxon>
    </lineage>
</organism>
<dbReference type="STRING" id="115433.SAMN05421835_101431"/>
<name>A0A1I3K6T0_9PSEU</name>
<protein>
    <submittedName>
        <fullName evidence="2">Uncharacterized protein</fullName>
    </submittedName>
</protein>
<proteinExistence type="predicted"/>
<sequence length="86" mass="9136">MTRYSQTPVRMGQQARDRGSLPGFLRLRHEQGDHLTLVSLTKNSGGNFGFVLDRNGTPLPSKGAVDCAAGRFIVFSIGPNPGPGPG</sequence>
<dbReference type="OrthoDB" id="9904779at2"/>
<accession>A0A1I3K6T0</accession>
<dbReference type="Proteomes" id="UP000199025">
    <property type="component" value="Unassembled WGS sequence"/>
</dbReference>
<dbReference type="EMBL" id="FORP01000001">
    <property type="protein sequence ID" value="SFI68028.1"/>
    <property type="molecule type" value="Genomic_DNA"/>
</dbReference>
<reference evidence="2 3" key="1">
    <citation type="submission" date="2016-10" db="EMBL/GenBank/DDBJ databases">
        <authorList>
            <person name="de Groot N.N."/>
        </authorList>
    </citation>
    <scope>NUCLEOTIDE SEQUENCE [LARGE SCALE GENOMIC DNA]</scope>
    <source>
        <strain evidence="2 3">DSM 44468</strain>
    </source>
</reference>